<comment type="similarity">
    <text evidence="1">Belongs to the glycosyltransferase 2 family. WaaE/KdtX subfamily.</text>
</comment>
<dbReference type="InterPro" id="IPR029044">
    <property type="entry name" value="Nucleotide-diphossugar_trans"/>
</dbReference>
<reference evidence="3 4" key="1">
    <citation type="submission" date="2020-02" db="EMBL/GenBank/DDBJ databases">
        <title>Nitrogenibacter mangrovi gen. nov., sp. nov. isolated from mangrove sediment, a denitrifying betaproteobacterium.</title>
        <authorList>
            <person name="Liao H."/>
            <person name="Tian Y."/>
        </authorList>
    </citation>
    <scope>NUCLEOTIDE SEQUENCE [LARGE SCALE GENOMIC DNA]</scope>
    <source>
        <strain evidence="3 4">M9-3-2</strain>
    </source>
</reference>
<dbReference type="Gene3D" id="3.90.550.10">
    <property type="entry name" value="Spore Coat Polysaccharide Biosynthesis Protein SpsA, Chain A"/>
    <property type="match status" value="1"/>
</dbReference>
<dbReference type="InterPro" id="IPR001173">
    <property type="entry name" value="Glyco_trans_2-like"/>
</dbReference>
<dbReference type="CDD" id="cd02511">
    <property type="entry name" value="Beta4Glucosyltransferase"/>
    <property type="match status" value="1"/>
</dbReference>
<dbReference type="PANTHER" id="PTHR43630">
    <property type="entry name" value="POLY-BETA-1,6-N-ACETYL-D-GLUCOSAMINE SYNTHASE"/>
    <property type="match status" value="1"/>
</dbReference>
<dbReference type="AlphaFoldDB" id="A0A6C1B963"/>
<dbReference type="GO" id="GO:0016740">
    <property type="term" value="F:transferase activity"/>
    <property type="evidence" value="ECO:0007669"/>
    <property type="project" value="UniProtKB-KW"/>
</dbReference>
<sequence>MATDTIPDVSLCLIVRNEAALLPRFIDSVRGAWDEFIAVDTGSTDDTVRLLENAGAHVIHQAWADDFALARNTGLQAAHGRWVLILDADEFPEPAFAGEMRRLLARPDFGAATIHRFDQQKNGIVRHSHPIRLFANDPDIRYRCRIHEDARDGIDAWLARHARGYFALDTPVQHVGYALERYDARDKATRDARILALAIADDAADLYSRYKLLELYRFTGQTTAAQALARETLGPLDACHAIAPAMSPAIWSTWCARPSAEKMPPARSPSWRATGPWPSTPPTSIWPSACAMNNSAPWSLRFTRLPACSN</sequence>
<feature type="domain" description="Glycosyltransferase 2-like" evidence="2">
    <location>
        <begin position="10"/>
        <end position="133"/>
    </location>
</feature>
<keyword evidence="3" id="KW-0808">Transferase</keyword>
<name>A0A6C1B963_9RHOO</name>
<dbReference type="EMBL" id="CP048836">
    <property type="protein sequence ID" value="QID19288.1"/>
    <property type="molecule type" value="Genomic_DNA"/>
</dbReference>
<dbReference type="RefSeq" id="WP_173767741.1">
    <property type="nucleotide sequence ID" value="NZ_CP048836.1"/>
</dbReference>
<dbReference type="SUPFAM" id="SSF53448">
    <property type="entry name" value="Nucleotide-diphospho-sugar transferases"/>
    <property type="match status" value="1"/>
</dbReference>
<evidence type="ECO:0000313" key="4">
    <source>
        <dbReference type="Proteomes" id="UP000501991"/>
    </source>
</evidence>
<keyword evidence="4" id="KW-1185">Reference proteome</keyword>
<gene>
    <name evidence="3" type="ORF">G3580_17695</name>
</gene>
<proteinExistence type="inferred from homology"/>
<dbReference type="Pfam" id="PF00535">
    <property type="entry name" value="Glycos_transf_2"/>
    <property type="match status" value="1"/>
</dbReference>
<organism evidence="3 4">
    <name type="scientific">Nitrogeniibacter mangrovi</name>
    <dbReference type="NCBI Taxonomy" id="2016596"/>
    <lineage>
        <taxon>Bacteria</taxon>
        <taxon>Pseudomonadati</taxon>
        <taxon>Pseudomonadota</taxon>
        <taxon>Betaproteobacteria</taxon>
        <taxon>Rhodocyclales</taxon>
        <taxon>Zoogloeaceae</taxon>
        <taxon>Nitrogeniibacter</taxon>
    </lineage>
</organism>
<dbReference type="KEGG" id="azq:G3580_17695"/>
<dbReference type="PANTHER" id="PTHR43630:SF2">
    <property type="entry name" value="GLYCOSYLTRANSFERASE"/>
    <property type="match status" value="1"/>
</dbReference>
<evidence type="ECO:0000256" key="1">
    <source>
        <dbReference type="ARBA" id="ARBA00038494"/>
    </source>
</evidence>
<accession>A0A6C1B963</accession>
<evidence type="ECO:0000259" key="2">
    <source>
        <dbReference type="Pfam" id="PF00535"/>
    </source>
</evidence>
<dbReference type="Proteomes" id="UP000501991">
    <property type="component" value="Chromosome"/>
</dbReference>
<protein>
    <submittedName>
        <fullName evidence="3">Glycosyltransferase family 2 protein</fullName>
    </submittedName>
</protein>
<evidence type="ECO:0000313" key="3">
    <source>
        <dbReference type="EMBL" id="QID19288.1"/>
    </source>
</evidence>